<accession>A0ABT9ZND2</accession>
<dbReference type="Pfam" id="PF01257">
    <property type="entry name" value="2Fe-2S_thioredx"/>
    <property type="match status" value="1"/>
</dbReference>
<dbReference type="Proteomes" id="UP001230005">
    <property type="component" value="Unassembled WGS sequence"/>
</dbReference>
<protein>
    <submittedName>
        <fullName evidence="1">(2Fe-2S) ferredoxin</fullName>
    </submittedName>
</protein>
<dbReference type="RefSeq" id="WP_307320511.1">
    <property type="nucleotide sequence ID" value="NZ_JAUSUG010000001.1"/>
</dbReference>
<dbReference type="CDD" id="cd02980">
    <property type="entry name" value="TRX_Fd_family"/>
    <property type="match status" value="1"/>
</dbReference>
<dbReference type="SUPFAM" id="SSF52833">
    <property type="entry name" value="Thioredoxin-like"/>
    <property type="match status" value="1"/>
</dbReference>
<dbReference type="InterPro" id="IPR036249">
    <property type="entry name" value="Thioredoxin-like_sf"/>
</dbReference>
<organism evidence="1 2">
    <name type="scientific">Evansella vedderi</name>
    <dbReference type="NCBI Taxonomy" id="38282"/>
    <lineage>
        <taxon>Bacteria</taxon>
        <taxon>Bacillati</taxon>
        <taxon>Bacillota</taxon>
        <taxon>Bacilli</taxon>
        <taxon>Bacillales</taxon>
        <taxon>Bacillaceae</taxon>
        <taxon>Evansella</taxon>
    </lineage>
</organism>
<gene>
    <name evidence="1" type="ORF">J2S74_000120</name>
</gene>
<dbReference type="Gene3D" id="3.40.30.10">
    <property type="entry name" value="Glutaredoxin"/>
    <property type="match status" value="1"/>
</dbReference>
<reference evidence="1 2" key="1">
    <citation type="submission" date="2023-07" db="EMBL/GenBank/DDBJ databases">
        <title>Genomic Encyclopedia of Type Strains, Phase IV (KMG-IV): sequencing the most valuable type-strain genomes for metagenomic binning, comparative biology and taxonomic classification.</title>
        <authorList>
            <person name="Goeker M."/>
        </authorList>
    </citation>
    <scope>NUCLEOTIDE SEQUENCE [LARGE SCALE GENOMIC DNA]</scope>
    <source>
        <strain evidence="1 2">DSM 9768</strain>
    </source>
</reference>
<evidence type="ECO:0000313" key="1">
    <source>
        <dbReference type="EMBL" id="MDQ0252748.1"/>
    </source>
</evidence>
<evidence type="ECO:0000313" key="2">
    <source>
        <dbReference type="Proteomes" id="UP001230005"/>
    </source>
</evidence>
<dbReference type="EMBL" id="JAUSUG010000001">
    <property type="protein sequence ID" value="MDQ0252748.1"/>
    <property type="molecule type" value="Genomic_DNA"/>
</dbReference>
<name>A0ABT9ZND2_9BACI</name>
<keyword evidence="2" id="KW-1185">Reference proteome</keyword>
<sequence>MATWVLRETTHHVFICNGGSCTKAGAEQLVQAVRKEIGERGLDGRIHTSRTLCNGRCQDKCVLISYPEGYWYKEMTSEDAPPFVESLLTGEIMEEKLSLSFDGSGFQPTEGTFVGIDKQRETVEKVSKKL</sequence>
<comment type="caution">
    <text evidence="1">The sequence shown here is derived from an EMBL/GenBank/DDBJ whole genome shotgun (WGS) entry which is preliminary data.</text>
</comment>
<proteinExistence type="predicted"/>